<gene>
    <name evidence="1" type="ORF">GCM10020367_56110</name>
</gene>
<evidence type="ECO:0000313" key="2">
    <source>
        <dbReference type="Proteomes" id="UP001499990"/>
    </source>
</evidence>
<comment type="caution">
    <text evidence="1">The sequence shown here is derived from an EMBL/GenBank/DDBJ whole genome shotgun (WGS) entry which is preliminary data.</text>
</comment>
<accession>A0ABP6SIY2</accession>
<sequence length="77" mass="8406">MNIFSRFVIASGVARATIREHVLESAVDFGGDGKPDIIAVDVIRPEEAEQGLELPCGHGRRSVLRHAAPRNDSQLKK</sequence>
<proteinExistence type="predicted"/>
<organism evidence="1 2">
    <name type="scientific">Streptomyces sannanensis</name>
    <dbReference type="NCBI Taxonomy" id="285536"/>
    <lineage>
        <taxon>Bacteria</taxon>
        <taxon>Bacillati</taxon>
        <taxon>Actinomycetota</taxon>
        <taxon>Actinomycetes</taxon>
        <taxon>Kitasatosporales</taxon>
        <taxon>Streptomycetaceae</taxon>
        <taxon>Streptomyces</taxon>
    </lineage>
</organism>
<protein>
    <submittedName>
        <fullName evidence="1">Uncharacterized protein</fullName>
    </submittedName>
</protein>
<keyword evidence="2" id="KW-1185">Reference proteome</keyword>
<dbReference type="Proteomes" id="UP001499990">
    <property type="component" value="Unassembled WGS sequence"/>
</dbReference>
<name>A0ABP6SIY2_9ACTN</name>
<evidence type="ECO:0000313" key="1">
    <source>
        <dbReference type="EMBL" id="GAA3378061.1"/>
    </source>
</evidence>
<reference evidence="2" key="1">
    <citation type="journal article" date="2019" name="Int. J. Syst. Evol. Microbiol.">
        <title>The Global Catalogue of Microorganisms (GCM) 10K type strain sequencing project: providing services to taxonomists for standard genome sequencing and annotation.</title>
        <authorList>
            <consortium name="The Broad Institute Genomics Platform"/>
            <consortium name="The Broad Institute Genome Sequencing Center for Infectious Disease"/>
            <person name="Wu L."/>
            <person name="Ma J."/>
        </authorList>
    </citation>
    <scope>NUCLEOTIDE SEQUENCE [LARGE SCALE GENOMIC DNA]</scope>
    <source>
        <strain evidence="2">JCM 9651</strain>
    </source>
</reference>
<dbReference type="EMBL" id="BAAAYL010000001">
    <property type="protein sequence ID" value="GAA3378061.1"/>
    <property type="molecule type" value="Genomic_DNA"/>
</dbReference>